<geneLocation type="plasmid" evidence="2 3">
    <name>P1</name>
</geneLocation>
<name>H8H104_DEIGI</name>
<sequence length="142" mass="15587">MKRPTLSPNARTVWAALLLPALGAAAWTLRPAPDDLYCVARPGTLWNGLAPVPDGLRPRCPASATYRREVQGGLTRVEQYVAPGWQPRLLLEPLKRAGYVLLEDETRGDRHYSVFLGRSAPAQLYYTAVPEGPNTLLTLSGH</sequence>
<dbReference type="Proteomes" id="UP000007575">
    <property type="component" value="Plasmid P1"/>
</dbReference>
<feature type="signal peptide" evidence="1">
    <location>
        <begin position="1"/>
        <end position="26"/>
    </location>
</feature>
<dbReference type="HOGENOM" id="CLU_1841832_0_0_0"/>
<protein>
    <submittedName>
        <fullName evidence="2">Uncharacterized protein</fullName>
    </submittedName>
</protein>
<feature type="chain" id="PRO_5003612119" evidence="1">
    <location>
        <begin position="27"/>
        <end position="142"/>
    </location>
</feature>
<reference evidence="2 3" key="1">
    <citation type="journal article" date="2012" name="PLoS ONE">
        <title>Genome sequence and transcriptome analysis of the radioresistant bacterium Deinococcus gobiensis: insights into the extreme environmental adaptations.</title>
        <authorList>
            <person name="Yuan M."/>
            <person name="Chen M."/>
            <person name="Zhang W."/>
            <person name="Lu W."/>
            <person name="Wang J."/>
            <person name="Yang M."/>
            <person name="Zhao P."/>
            <person name="Tang R."/>
            <person name="Li X."/>
            <person name="Hao Y."/>
            <person name="Zhou Z."/>
            <person name="Zhan Y."/>
            <person name="Yu H."/>
            <person name="Teng C."/>
            <person name="Yan Y."/>
            <person name="Ping S."/>
            <person name="Wang Y."/>
            <person name="Lin M."/>
        </authorList>
    </citation>
    <scope>NUCLEOTIDE SEQUENCE [LARGE SCALE GENOMIC DNA]</scope>
    <source>
        <strain evidence="3">DSM 21396 / JCM 16679 / CGMCC 1.7299 / I-0</strain>
        <plasmid evidence="2">P1</plasmid>
    </source>
</reference>
<dbReference type="EMBL" id="CP002192">
    <property type="protein sequence ID" value="AFD27023.1"/>
    <property type="molecule type" value="Genomic_DNA"/>
</dbReference>
<evidence type="ECO:0000256" key="1">
    <source>
        <dbReference type="SAM" id="SignalP"/>
    </source>
</evidence>
<dbReference type="RefSeq" id="WP_014695541.1">
    <property type="nucleotide sequence ID" value="NC_017805.1"/>
</dbReference>
<dbReference type="KEGG" id="dgo:DGo_PA0137"/>
<proteinExistence type="predicted"/>
<accession>H8H104</accession>
<gene>
    <name evidence="2" type="ordered locus">DGo_PA0137</name>
</gene>
<dbReference type="PATRIC" id="fig|745776.4.peg.3174"/>
<keyword evidence="3" id="KW-1185">Reference proteome</keyword>
<organism evidence="2 3">
    <name type="scientific">Deinococcus gobiensis (strain DSM 21396 / JCM 16679 / CGMCC 1.7299 / I-0)</name>
    <dbReference type="NCBI Taxonomy" id="745776"/>
    <lineage>
        <taxon>Bacteria</taxon>
        <taxon>Thermotogati</taxon>
        <taxon>Deinococcota</taxon>
        <taxon>Deinococci</taxon>
        <taxon>Deinococcales</taxon>
        <taxon>Deinococcaceae</taxon>
        <taxon>Deinococcus</taxon>
    </lineage>
</organism>
<dbReference type="AlphaFoldDB" id="H8H104"/>
<evidence type="ECO:0000313" key="2">
    <source>
        <dbReference type="EMBL" id="AFD27023.1"/>
    </source>
</evidence>
<evidence type="ECO:0000313" key="3">
    <source>
        <dbReference type="Proteomes" id="UP000007575"/>
    </source>
</evidence>
<keyword evidence="2" id="KW-0614">Plasmid</keyword>
<keyword evidence="1" id="KW-0732">Signal</keyword>